<reference evidence="13" key="2">
    <citation type="submission" date="2025-09" db="UniProtKB">
        <authorList>
            <consortium name="Ensembl"/>
        </authorList>
    </citation>
    <scope>IDENTIFICATION</scope>
</reference>
<keyword evidence="8" id="KW-0675">Receptor</keyword>
<evidence type="ECO:0000313" key="14">
    <source>
        <dbReference type="Proteomes" id="UP000694569"/>
    </source>
</evidence>
<evidence type="ECO:0000256" key="6">
    <source>
        <dbReference type="ARBA" id="ARBA00023136"/>
    </source>
</evidence>
<dbReference type="GO" id="GO:0042102">
    <property type="term" value="P:positive regulation of T cell proliferation"/>
    <property type="evidence" value="ECO:0007669"/>
    <property type="project" value="TreeGrafter"/>
</dbReference>
<dbReference type="SUPFAM" id="SSF48726">
    <property type="entry name" value="Immunoglobulin"/>
    <property type="match status" value="3"/>
</dbReference>
<dbReference type="PROSITE" id="PS50835">
    <property type="entry name" value="IG_LIKE"/>
    <property type="match status" value="2"/>
</dbReference>
<dbReference type="InterPro" id="IPR003599">
    <property type="entry name" value="Ig_sub"/>
</dbReference>
<dbReference type="FunFam" id="2.60.40.10:FF:000142">
    <property type="entry name" value="V-set domain-containing T-cell activation inhibitor 1"/>
    <property type="match status" value="1"/>
</dbReference>
<keyword evidence="3 11" id="KW-0812">Transmembrane</keyword>
<keyword evidence="7" id="KW-1015">Disulfide bond</keyword>
<keyword evidence="14" id="KW-1185">Reference proteome</keyword>
<dbReference type="Pfam" id="PF07686">
    <property type="entry name" value="V-set"/>
    <property type="match status" value="1"/>
</dbReference>
<feature type="domain" description="Ig-like" evidence="12">
    <location>
        <begin position="228"/>
        <end position="318"/>
    </location>
</feature>
<dbReference type="GO" id="GO:0042130">
    <property type="term" value="P:negative regulation of T cell proliferation"/>
    <property type="evidence" value="ECO:0007669"/>
    <property type="project" value="TreeGrafter"/>
</dbReference>
<comment type="subcellular location">
    <subcellularLocation>
        <location evidence="1">Cell membrane</location>
        <topology evidence="1">Single-pass type I membrane protein</topology>
    </subcellularLocation>
</comment>
<dbReference type="Gene3D" id="2.60.40.10">
    <property type="entry name" value="Immunoglobulins"/>
    <property type="match status" value="2"/>
</dbReference>
<protein>
    <recommendedName>
        <fullName evidence="12">Ig-like domain-containing protein</fullName>
    </recommendedName>
</protein>
<accession>A0A8C5LTW5</accession>
<evidence type="ECO:0000256" key="1">
    <source>
        <dbReference type="ARBA" id="ARBA00004251"/>
    </source>
</evidence>
<evidence type="ECO:0000256" key="3">
    <source>
        <dbReference type="ARBA" id="ARBA00022692"/>
    </source>
</evidence>
<organism evidence="13 14">
    <name type="scientific">Leptobrachium leishanense</name>
    <name type="common">Leishan spiny toad</name>
    <dbReference type="NCBI Taxonomy" id="445787"/>
    <lineage>
        <taxon>Eukaryota</taxon>
        <taxon>Metazoa</taxon>
        <taxon>Chordata</taxon>
        <taxon>Craniata</taxon>
        <taxon>Vertebrata</taxon>
        <taxon>Euteleostomi</taxon>
        <taxon>Amphibia</taxon>
        <taxon>Batrachia</taxon>
        <taxon>Anura</taxon>
        <taxon>Pelobatoidea</taxon>
        <taxon>Megophryidae</taxon>
        <taxon>Leptobrachium</taxon>
    </lineage>
</organism>
<keyword evidence="4" id="KW-0732">Signal</keyword>
<proteinExistence type="predicted"/>
<keyword evidence="10" id="KW-0393">Immunoglobulin domain</keyword>
<dbReference type="InterPro" id="IPR013106">
    <property type="entry name" value="Ig_V-set"/>
</dbReference>
<dbReference type="GO" id="GO:0006955">
    <property type="term" value="P:immune response"/>
    <property type="evidence" value="ECO:0007669"/>
    <property type="project" value="TreeGrafter"/>
</dbReference>
<dbReference type="GeneTree" id="ENSGT00940000162944"/>
<dbReference type="AlphaFoldDB" id="A0A8C5LTW5"/>
<evidence type="ECO:0000256" key="4">
    <source>
        <dbReference type="ARBA" id="ARBA00022729"/>
    </source>
</evidence>
<evidence type="ECO:0000256" key="2">
    <source>
        <dbReference type="ARBA" id="ARBA00022475"/>
    </source>
</evidence>
<dbReference type="GO" id="GO:0009897">
    <property type="term" value="C:external side of plasma membrane"/>
    <property type="evidence" value="ECO:0007669"/>
    <property type="project" value="TreeGrafter"/>
</dbReference>
<feature type="domain" description="Ig-like" evidence="12">
    <location>
        <begin position="42"/>
        <end position="134"/>
    </location>
</feature>
<dbReference type="OrthoDB" id="9983389at2759"/>
<dbReference type="SMART" id="SM00409">
    <property type="entry name" value="IG"/>
    <property type="match status" value="2"/>
</dbReference>
<sequence length="416" mass="47016">MIILKTMMKTRSRYLHIYSICMLILFDSSSVSVAISQTDVWGELSKKVILPCPFKPGKDEVIHWNDLNPGTKPVHSYYYRMDKLDNQDPAYSGRTSLFPSELSQGNASLLITDVQKSDEKNYSCYVGTSSSSVEHEIRLHITAFENPTIKYTSKNDRRQLNCSVKNSTPEDAISVVWLQNNMSVAAGIDFHIENSTDILQCVIHHAYLDRTWTGYWEMTELSTEQHKVKLECKVCQSIQQNFSVQWTKRTNFSEIEVASMDSVKKTLQPADGYKQRLEQASDDEYAFYIKDLGTEDTGEYLCTTVQINGMQIIVTSLTVKGVEGNKALIIGLIIGGICFVLGIAGLRYWYKSRGRNQDDVVRGLGAMRKGQQISLDEAKICTTTIVNVGNKPVFNRSLSKEKFINCIDLVCVLEKL</sequence>
<dbReference type="InterPro" id="IPR051713">
    <property type="entry name" value="T-cell_Activation_Regulation"/>
</dbReference>
<evidence type="ECO:0000256" key="5">
    <source>
        <dbReference type="ARBA" id="ARBA00022989"/>
    </source>
</evidence>
<dbReference type="InterPro" id="IPR007110">
    <property type="entry name" value="Ig-like_dom"/>
</dbReference>
<name>A0A8C5LTW5_9ANUR</name>
<evidence type="ECO:0000256" key="8">
    <source>
        <dbReference type="ARBA" id="ARBA00023170"/>
    </source>
</evidence>
<keyword evidence="2" id="KW-1003">Cell membrane</keyword>
<dbReference type="PANTHER" id="PTHR25466">
    <property type="entry name" value="T-LYMPHOCYTE ACTIVATION ANTIGEN"/>
    <property type="match status" value="1"/>
</dbReference>
<keyword evidence="5 11" id="KW-1133">Transmembrane helix</keyword>
<dbReference type="Ensembl" id="ENSLLET00000002608.1">
    <property type="protein sequence ID" value="ENSLLEP00000002495.1"/>
    <property type="gene ID" value="ENSLLEG00000001628.1"/>
</dbReference>
<dbReference type="PANTHER" id="PTHR25466:SF14">
    <property type="entry name" value="BUTYROPHILIN SUBFAMILY 2 MEMBER A2-LIKE-RELATED"/>
    <property type="match status" value="1"/>
</dbReference>
<feature type="transmembrane region" description="Helical" evidence="11">
    <location>
        <begin position="327"/>
        <end position="350"/>
    </location>
</feature>
<reference evidence="13" key="1">
    <citation type="submission" date="2025-08" db="UniProtKB">
        <authorList>
            <consortium name="Ensembl"/>
        </authorList>
    </citation>
    <scope>IDENTIFICATION</scope>
</reference>
<dbReference type="GO" id="GO:0071222">
    <property type="term" value="P:cellular response to lipopolysaccharide"/>
    <property type="evidence" value="ECO:0007669"/>
    <property type="project" value="TreeGrafter"/>
</dbReference>
<evidence type="ECO:0000256" key="7">
    <source>
        <dbReference type="ARBA" id="ARBA00023157"/>
    </source>
</evidence>
<evidence type="ECO:0000256" key="10">
    <source>
        <dbReference type="ARBA" id="ARBA00023319"/>
    </source>
</evidence>
<dbReference type="Proteomes" id="UP000694569">
    <property type="component" value="Unplaced"/>
</dbReference>
<evidence type="ECO:0000256" key="9">
    <source>
        <dbReference type="ARBA" id="ARBA00023180"/>
    </source>
</evidence>
<evidence type="ECO:0000313" key="13">
    <source>
        <dbReference type="Ensembl" id="ENSLLEP00000002495.1"/>
    </source>
</evidence>
<dbReference type="SMART" id="SM00406">
    <property type="entry name" value="IGv"/>
    <property type="match status" value="2"/>
</dbReference>
<dbReference type="GO" id="GO:0007166">
    <property type="term" value="P:cell surface receptor signaling pathway"/>
    <property type="evidence" value="ECO:0007669"/>
    <property type="project" value="TreeGrafter"/>
</dbReference>
<evidence type="ECO:0000259" key="12">
    <source>
        <dbReference type="PROSITE" id="PS50835"/>
    </source>
</evidence>
<dbReference type="InterPro" id="IPR013783">
    <property type="entry name" value="Ig-like_fold"/>
</dbReference>
<keyword evidence="6 11" id="KW-0472">Membrane</keyword>
<dbReference type="InterPro" id="IPR036179">
    <property type="entry name" value="Ig-like_dom_sf"/>
</dbReference>
<keyword evidence="9" id="KW-0325">Glycoprotein</keyword>
<dbReference type="GO" id="GO:0031295">
    <property type="term" value="P:T cell costimulation"/>
    <property type="evidence" value="ECO:0007669"/>
    <property type="project" value="TreeGrafter"/>
</dbReference>
<evidence type="ECO:0000256" key="11">
    <source>
        <dbReference type="SAM" id="Phobius"/>
    </source>
</evidence>